<dbReference type="Pfam" id="PF12833">
    <property type="entry name" value="HTH_18"/>
    <property type="match status" value="1"/>
</dbReference>
<dbReference type="OrthoDB" id="9794370at2"/>
<dbReference type="AlphaFoldDB" id="A0A135L4X4"/>
<dbReference type="PRINTS" id="PR00032">
    <property type="entry name" value="HTHARAC"/>
</dbReference>
<sequence length="537" mass="62245">MIKLLIVDDEQIVLDSIKYIVDKFIDQATIVGTARSGREAIEKAVDLKPDAIFIDIRMPGINGIEAIRQIKAENNHVVFVIITAHEYFDYAIDAINLGVIDYLLKPLNKQKVIDVIKKIIEKVSLRKEELKQGILLKEKMNKVVPFMEGQFVYSLLINGRLAEDISFYEEMLGTKLDYGYIIVAIINGTDSLSKEENMKSHFLKQKFYDNFSMELKRECFCLVGPPQLDRIVAYIPIQDDLNNDNNKNNSINIAKKVTEKIDKIMKINYRIGVGNCYHSNHFSKSYNEAIMAATVSDEETITHYKDVVMSIDKMDDYSTNKIEQILIDSILSGNTTGTLEAFDEIYWWYSTHYKNDIDKIKSKLIELLIVLRRTIPYKIEENNTSLQNFLINLLKIDNHQELRINYMNYLKKFIIILEESRANELNGLILEAIQFIHHHYENNITLDDVAKEINMSYHYFSKFFKESTGKNFVDYLTDLRIEKSKELLKTTSISIKEIGYKVGYSDPNYFSKIFKKSTGLTPTEYRENKGSGEVISW</sequence>
<keyword evidence="4" id="KW-0597">Phosphoprotein</keyword>
<evidence type="ECO:0000259" key="5">
    <source>
        <dbReference type="PROSITE" id="PS01124"/>
    </source>
</evidence>
<evidence type="ECO:0000256" key="2">
    <source>
        <dbReference type="ARBA" id="ARBA00023125"/>
    </source>
</evidence>
<dbReference type="STRING" id="1413211.U473_08135"/>
<feature type="domain" description="Response regulatory" evidence="6">
    <location>
        <begin position="3"/>
        <end position="120"/>
    </location>
</feature>
<evidence type="ECO:0000256" key="4">
    <source>
        <dbReference type="PROSITE-ProRule" id="PRU00169"/>
    </source>
</evidence>
<feature type="modified residue" description="4-aspartylphosphate" evidence="4">
    <location>
        <position position="55"/>
    </location>
</feature>
<gene>
    <name evidence="7" type="ORF">U473_08135</name>
</gene>
<feature type="domain" description="HTH araC/xylS-type" evidence="5">
    <location>
        <begin position="430"/>
        <end position="528"/>
    </location>
</feature>
<keyword evidence="8" id="KW-1185">Reference proteome</keyword>
<evidence type="ECO:0000313" key="7">
    <source>
        <dbReference type="EMBL" id="KXG43979.1"/>
    </source>
</evidence>
<dbReference type="Proteomes" id="UP000070352">
    <property type="component" value="Unassembled WGS sequence"/>
</dbReference>
<dbReference type="RefSeq" id="WP_068725144.1">
    <property type="nucleotide sequence ID" value="NZ_LSKU01000001.1"/>
</dbReference>
<dbReference type="PROSITE" id="PS01124">
    <property type="entry name" value="HTH_ARAC_FAMILY_2"/>
    <property type="match status" value="1"/>
</dbReference>
<dbReference type="InterPro" id="IPR009057">
    <property type="entry name" value="Homeodomain-like_sf"/>
</dbReference>
<evidence type="ECO:0000256" key="1">
    <source>
        <dbReference type="ARBA" id="ARBA00023015"/>
    </source>
</evidence>
<dbReference type="Gene3D" id="3.40.50.2300">
    <property type="match status" value="1"/>
</dbReference>
<dbReference type="GO" id="GO:0000160">
    <property type="term" value="P:phosphorelay signal transduction system"/>
    <property type="evidence" value="ECO:0007669"/>
    <property type="project" value="InterPro"/>
</dbReference>
<dbReference type="SUPFAM" id="SSF52172">
    <property type="entry name" value="CheY-like"/>
    <property type="match status" value="1"/>
</dbReference>
<dbReference type="GO" id="GO:0003700">
    <property type="term" value="F:DNA-binding transcription factor activity"/>
    <property type="evidence" value="ECO:0007669"/>
    <property type="project" value="InterPro"/>
</dbReference>
<keyword evidence="2" id="KW-0238">DNA-binding</keyword>
<name>A0A135L4X4_9BACI</name>
<dbReference type="Gene3D" id="1.10.10.60">
    <property type="entry name" value="Homeodomain-like"/>
    <property type="match status" value="2"/>
</dbReference>
<dbReference type="EMBL" id="LSKU01000001">
    <property type="protein sequence ID" value="KXG43979.1"/>
    <property type="molecule type" value="Genomic_DNA"/>
</dbReference>
<dbReference type="PROSITE" id="PS50110">
    <property type="entry name" value="RESPONSE_REGULATORY"/>
    <property type="match status" value="1"/>
</dbReference>
<dbReference type="CDD" id="cd17536">
    <property type="entry name" value="REC_YesN-like"/>
    <property type="match status" value="1"/>
</dbReference>
<dbReference type="InterPro" id="IPR018060">
    <property type="entry name" value="HTH_AraC"/>
</dbReference>
<keyword evidence="3" id="KW-0804">Transcription</keyword>
<dbReference type="GO" id="GO:0043565">
    <property type="term" value="F:sequence-specific DNA binding"/>
    <property type="evidence" value="ECO:0007669"/>
    <property type="project" value="InterPro"/>
</dbReference>
<dbReference type="PROSITE" id="PS00041">
    <property type="entry name" value="HTH_ARAC_FAMILY_1"/>
    <property type="match status" value="1"/>
</dbReference>
<dbReference type="InterPro" id="IPR001789">
    <property type="entry name" value="Sig_transdc_resp-reg_receiver"/>
</dbReference>
<evidence type="ECO:0000259" key="6">
    <source>
        <dbReference type="PROSITE" id="PS50110"/>
    </source>
</evidence>
<proteinExistence type="predicted"/>
<dbReference type="InterPro" id="IPR018062">
    <property type="entry name" value="HTH_AraC-typ_CS"/>
</dbReference>
<organism evidence="7 8">
    <name type="scientific">Tepidibacillus decaturensis</name>
    <dbReference type="NCBI Taxonomy" id="1413211"/>
    <lineage>
        <taxon>Bacteria</taxon>
        <taxon>Bacillati</taxon>
        <taxon>Bacillota</taxon>
        <taxon>Bacilli</taxon>
        <taxon>Bacillales</taxon>
        <taxon>Bacillaceae</taxon>
        <taxon>Tepidibacillus</taxon>
    </lineage>
</organism>
<evidence type="ECO:0000313" key="8">
    <source>
        <dbReference type="Proteomes" id="UP000070352"/>
    </source>
</evidence>
<reference evidence="7 8" key="1">
    <citation type="submission" date="2016-02" db="EMBL/GenBank/DDBJ databases">
        <title>Draft Genome for Tepidibacillus decaturensis nov. sp. Strain Z9, an Anaerobic, Moderately Thermophilic and Heterotrophic Bacterium from Deep Subsurface of the Illinois Basin, USA.</title>
        <authorList>
            <person name="Dong Y."/>
            <person name="Chang J.Y."/>
            <person name="Sanford R."/>
            <person name="Fouke B.W."/>
        </authorList>
    </citation>
    <scope>NUCLEOTIDE SEQUENCE [LARGE SCALE GENOMIC DNA]</scope>
    <source>
        <strain evidence="7 8">Z9</strain>
    </source>
</reference>
<dbReference type="SUPFAM" id="SSF46689">
    <property type="entry name" value="Homeodomain-like"/>
    <property type="match status" value="2"/>
</dbReference>
<comment type="caution">
    <text evidence="7">The sequence shown here is derived from an EMBL/GenBank/DDBJ whole genome shotgun (WGS) entry which is preliminary data.</text>
</comment>
<protein>
    <submittedName>
        <fullName evidence="7">Two-component system response regulator</fullName>
    </submittedName>
</protein>
<dbReference type="InterPro" id="IPR020449">
    <property type="entry name" value="Tscrpt_reg_AraC-type_HTH"/>
</dbReference>
<dbReference type="PANTHER" id="PTHR43280">
    <property type="entry name" value="ARAC-FAMILY TRANSCRIPTIONAL REGULATOR"/>
    <property type="match status" value="1"/>
</dbReference>
<dbReference type="PANTHER" id="PTHR43280:SF30">
    <property type="entry name" value="MMSAB OPERON REGULATORY PROTEIN"/>
    <property type="match status" value="1"/>
</dbReference>
<dbReference type="SMART" id="SM00448">
    <property type="entry name" value="REC"/>
    <property type="match status" value="1"/>
</dbReference>
<accession>A0A135L4X4</accession>
<dbReference type="SMART" id="SM00342">
    <property type="entry name" value="HTH_ARAC"/>
    <property type="match status" value="1"/>
</dbReference>
<dbReference type="InterPro" id="IPR011006">
    <property type="entry name" value="CheY-like_superfamily"/>
</dbReference>
<keyword evidence="1" id="KW-0805">Transcription regulation</keyword>
<evidence type="ECO:0000256" key="3">
    <source>
        <dbReference type="ARBA" id="ARBA00023163"/>
    </source>
</evidence>
<dbReference type="Pfam" id="PF00072">
    <property type="entry name" value="Response_reg"/>
    <property type="match status" value="1"/>
</dbReference>